<dbReference type="Gene3D" id="3.50.50.60">
    <property type="entry name" value="FAD/NAD(P)-binding domain"/>
    <property type="match status" value="2"/>
</dbReference>
<dbReference type="PROSITE" id="PS51257">
    <property type="entry name" value="PROKAR_LIPOPROTEIN"/>
    <property type="match status" value="1"/>
</dbReference>
<evidence type="ECO:0000313" key="7">
    <source>
        <dbReference type="EMBL" id="MBB6735795.1"/>
    </source>
</evidence>
<dbReference type="Proteomes" id="UP000564644">
    <property type="component" value="Unassembled WGS sequence"/>
</dbReference>
<dbReference type="PANTHER" id="PTHR43498">
    <property type="entry name" value="FERREDOXIN:COB-COM HETERODISULFIDE REDUCTASE SUBUNIT A"/>
    <property type="match status" value="1"/>
</dbReference>
<accession>A0A7X0SVR5</accession>
<name>A0A7X0SVR5_9BACL</name>
<feature type="region of interest" description="Disordered" evidence="6">
    <location>
        <begin position="354"/>
        <end position="403"/>
    </location>
</feature>
<dbReference type="GO" id="GO:0046872">
    <property type="term" value="F:metal ion binding"/>
    <property type="evidence" value="ECO:0007669"/>
    <property type="project" value="UniProtKB-KW"/>
</dbReference>
<keyword evidence="5" id="KW-0411">Iron-sulfur</keyword>
<sequence length="1093" mass="117926">MRLNTEAAQIPVLGEADTVVAGGSLAGIACALRLVKSGQRVWLVEPRTYMGRELTATLRPWLELPADGLPMPELIEYVLNAQVRGEAPESSEATESKLAGSGADFARGDCVPLYPDRLKLSLEDALEKAGVRFLYASLPVGLEEKDGRITGIVIANKSGRQLIRCRQVVDATETALIAALGGEDENGWVAGEKALFYRTLEFAGVDADLEPGDSRTLPVEEEAGVAGNAVRLRQGYRGRGHVYVEFGLELSGANGLAANRDREAEARVRSMRLAIRLLQREESFRKAVLSASSHELYGPFPLDVAGLGISEAQEELAGEAAVRATGVRSIRRDAAGEWLDPLGAASLGERLGREMAKEAAKPAAAGQSEAGIRDAHPSPADRTYSSPADRAHPGPADATEADGDIVVRIPSLGEADGVFPLEKASAASLPVLESVDVLVLGGGSSGACAAITAAGEGVRTALVDLNSGLGGTGTFGGVDSYWFGRKAGYAARIQEAVLSLERELHYKGHKWNIEAKMHVLLEQALRGGVDLLLNAITFGVLMRGNRVAGAVVATRWGPVAIAAEATIDATGDGDAAAFAGAPFVYGSEKDHAVMWYSLAQFTAPNKIQNNFTSMVDVSNALDYTRAILAGRRRGTDVHDHGAYVATRESRHIKGDVVMKLTDQLLQRRWPDVINVHFSNHDVKGVSGADWVNVGLIPPNLEIEIPYRMLLPEGLEGLLLAGKAISATHDALPAIRMQADLENLGAAAALAAVQAVRAGVSLRGIDLPPLQRRLAAEGLLPGNAADRTLCPIAYTDEELERLVDSIEADMPLYEYSNMRMNEIYEGPIPFVEICSVGPRIVPFLERALGRSEGTRRIRLAQALAMVGSNAGVPALVEAILGEWNGAELPPRTADIMYVQLPPDHGAMPDAAYLLYSLAQAKDRRAIAVWRRAAELLRPSEDDFKDTWKGLFYYVDAVCQGAERLGDPDAVPVLEQLRRIPYLRDQQSGEGYQPDYFLERRAMLELAIGRALACCGSPEGYEVLIRYLSDVRSLLSKQALQHLRRLSGECLPKEPDVWTAWLNAARSTLRLRPFDVRLDIETASETLLRQVCEKK</sequence>
<evidence type="ECO:0000256" key="3">
    <source>
        <dbReference type="ARBA" id="ARBA00023002"/>
    </source>
</evidence>
<keyword evidence="8" id="KW-1185">Reference proteome</keyword>
<dbReference type="PANTHER" id="PTHR43498:SF1">
    <property type="entry name" value="COB--COM HETERODISULFIDE REDUCTASE IRON-SULFUR SUBUNIT A"/>
    <property type="match status" value="1"/>
</dbReference>
<evidence type="ECO:0000256" key="6">
    <source>
        <dbReference type="SAM" id="MobiDB-lite"/>
    </source>
</evidence>
<keyword evidence="3" id="KW-0560">Oxidoreductase</keyword>
<dbReference type="RefSeq" id="WP_185133442.1">
    <property type="nucleotide sequence ID" value="NZ_JACJVO010000056.1"/>
</dbReference>
<dbReference type="SUPFAM" id="SSF51905">
    <property type="entry name" value="FAD/NAD(P)-binding domain"/>
    <property type="match status" value="2"/>
</dbReference>
<dbReference type="InterPro" id="IPR039650">
    <property type="entry name" value="HdrA-like"/>
</dbReference>
<protein>
    <submittedName>
        <fullName evidence="7">FAD-dependent oxidoreductase</fullName>
    </submittedName>
</protein>
<organism evidence="7 8">
    <name type="scientific">Cohnella zeiphila</name>
    <dbReference type="NCBI Taxonomy" id="2761120"/>
    <lineage>
        <taxon>Bacteria</taxon>
        <taxon>Bacillati</taxon>
        <taxon>Bacillota</taxon>
        <taxon>Bacilli</taxon>
        <taxon>Bacillales</taxon>
        <taxon>Paenibacillaceae</taxon>
        <taxon>Cohnella</taxon>
    </lineage>
</organism>
<proteinExistence type="predicted"/>
<dbReference type="Pfam" id="PF12831">
    <property type="entry name" value="FAD_oxidored"/>
    <property type="match status" value="3"/>
</dbReference>
<reference evidence="7 8" key="1">
    <citation type="submission" date="2020-08" db="EMBL/GenBank/DDBJ databases">
        <title>Cohnella phylogeny.</title>
        <authorList>
            <person name="Dunlap C."/>
        </authorList>
    </citation>
    <scope>NUCLEOTIDE SEQUENCE [LARGE SCALE GENOMIC DNA]</scope>
    <source>
        <strain evidence="7 8">CBP 2801</strain>
    </source>
</reference>
<keyword evidence="1" id="KW-0004">4Fe-4S</keyword>
<dbReference type="GO" id="GO:0051539">
    <property type="term" value="F:4 iron, 4 sulfur cluster binding"/>
    <property type="evidence" value="ECO:0007669"/>
    <property type="project" value="UniProtKB-KW"/>
</dbReference>
<gene>
    <name evidence="7" type="ORF">H7C18_33280</name>
</gene>
<evidence type="ECO:0000256" key="5">
    <source>
        <dbReference type="ARBA" id="ARBA00023014"/>
    </source>
</evidence>
<keyword evidence="4" id="KW-0408">Iron</keyword>
<dbReference type="EMBL" id="JACJVO010000056">
    <property type="protein sequence ID" value="MBB6735795.1"/>
    <property type="molecule type" value="Genomic_DNA"/>
</dbReference>
<comment type="caution">
    <text evidence="7">The sequence shown here is derived from an EMBL/GenBank/DDBJ whole genome shotgun (WGS) entry which is preliminary data.</text>
</comment>
<evidence type="ECO:0000313" key="8">
    <source>
        <dbReference type="Proteomes" id="UP000564644"/>
    </source>
</evidence>
<feature type="compositionally biased region" description="Low complexity" evidence="6">
    <location>
        <begin position="361"/>
        <end position="370"/>
    </location>
</feature>
<evidence type="ECO:0000256" key="1">
    <source>
        <dbReference type="ARBA" id="ARBA00022485"/>
    </source>
</evidence>
<evidence type="ECO:0000256" key="2">
    <source>
        <dbReference type="ARBA" id="ARBA00022723"/>
    </source>
</evidence>
<evidence type="ECO:0000256" key="4">
    <source>
        <dbReference type="ARBA" id="ARBA00023004"/>
    </source>
</evidence>
<dbReference type="InterPro" id="IPR036188">
    <property type="entry name" value="FAD/NAD-bd_sf"/>
</dbReference>
<dbReference type="AlphaFoldDB" id="A0A7X0SVR5"/>
<dbReference type="GO" id="GO:0016491">
    <property type="term" value="F:oxidoreductase activity"/>
    <property type="evidence" value="ECO:0007669"/>
    <property type="project" value="UniProtKB-KW"/>
</dbReference>
<keyword evidence="2" id="KW-0479">Metal-binding</keyword>